<evidence type="ECO:0000313" key="2">
    <source>
        <dbReference type="Proteomes" id="UP000235653"/>
    </source>
</evidence>
<dbReference type="AlphaFoldDB" id="A0A2P5P4X6"/>
<name>A0A2P5P4X6_9CHLR</name>
<accession>A0A2P5P4X6</accession>
<dbReference type="EMBL" id="JQAN02000014">
    <property type="protein sequence ID" value="PPD57354.1"/>
    <property type="molecule type" value="Genomic_DNA"/>
</dbReference>
<keyword evidence="2" id="KW-1185">Reference proteome</keyword>
<reference evidence="1 2" key="1">
    <citation type="journal article" date="2017" name="ISME J.">
        <title>Grape pomace compost harbors organohalide-respiring Dehalogenimonas species with novel reductive dehalogenase genes.</title>
        <authorList>
            <person name="Yang Y."/>
            <person name="Higgins S.A."/>
            <person name="Yan J."/>
            <person name="Simsir B."/>
            <person name="Chourey K."/>
            <person name="Iyer R."/>
            <person name="Hettich R.L."/>
            <person name="Baldwin B."/>
            <person name="Ogles D.M."/>
            <person name="Loffler F.E."/>
        </authorList>
    </citation>
    <scope>NUCLEOTIDE SEQUENCE [LARGE SCALE GENOMIC DNA]</scope>
    <source>
        <strain evidence="1 2">GP</strain>
    </source>
</reference>
<proteinExistence type="predicted"/>
<organism evidence="1 2">
    <name type="scientific">Dehalogenimonas etheniformans</name>
    <dbReference type="NCBI Taxonomy" id="1536648"/>
    <lineage>
        <taxon>Bacteria</taxon>
        <taxon>Bacillati</taxon>
        <taxon>Chloroflexota</taxon>
        <taxon>Dehalococcoidia</taxon>
        <taxon>Dehalococcoidales</taxon>
        <taxon>Dehalococcoidaceae</taxon>
        <taxon>Dehalogenimonas</taxon>
    </lineage>
</organism>
<dbReference type="Proteomes" id="UP000235653">
    <property type="component" value="Unassembled WGS sequence"/>
</dbReference>
<sequence length="91" mass="10564">MPCDRDMNPLANELISILLRGNDDLRLKRSRDGGVQFRNCMIFPSAVQATTDQRKKKLHEALNQRLKAIGWFERGTWWNKSPSNRLQPLLS</sequence>
<comment type="caution">
    <text evidence="1">The sequence shown here is derived from an EMBL/GenBank/DDBJ whole genome shotgun (WGS) entry which is preliminary data.</text>
</comment>
<evidence type="ECO:0000313" key="1">
    <source>
        <dbReference type="EMBL" id="PPD57354.1"/>
    </source>
</evidence>
<gene>
    <name evidence="1" type="ORF">JP09_009955</name>
</gene>
<protein>
    <submittedName>
        <fullName evidence="1">Uncharacterized protein</fullName>
    </submittedName>
</protein>